<dbReference type="STRING" id="655355.SAMN05216283_103130"/>
<keyword evidence="6 9" id="KW-0408">Iron</keyword>
<dbReference type="GO" id="GO:0008198">
    <property type="term" value="F:ferrous iron binding"/>
    <property type="evidence" value="ECO:0007669"/>
    <property type="project" value="TreeGrafter"/>
</dbReference>
<dbReference type="GO" id="GO:0008927">
    <property type="term" value="F:mannonate dehydratase activity"/>
    <property type="evidence" value="ECO:0007669"/>
    <property type="project" value="UniProtKB-UniRule"/>
</dbReference>
<name>A0A1I2GT31_9BACT</name>
<dbReference type="NCBIfam" id="NF003027">
    <property type="entry name" value="PRK03906.1"/>
    <property type="match status" value="1"/>
</dbReference>
<dbReference type="PIRSF" id="PIRSF016049">
    <property type="entry name" value="Man_dehyd"/>
    <property type="match status" value="1"/>
</dbReference>
<dbReference type="Pfam" id="PF03786">
    <property type="entry name" value="UxuA"/>
    <property type="match status" value="1"/>
</dbReference>
<organism evidence="10 11">
    <name type="scientific">Sunxiuqinia elliptica</name>
    <dbReference type="NCBI Taxonomy" id="655355"/>
    <lineage>
        <taxon>Bacteria</taxon>
        <taxon>Pseudomonadati</taxon>
        <taxon>Bacteroidota</taxon>
        <taxon>Bacteroidia</taxon>
        <taxon>Marinilabiliales</taxon>
        <taxon>Prolixibacteraceae</taxon>
        <taxon>Sunxiuqinia</taxon>
    </lineage>
</organism>
<dbReference type="EC" id="4.2.1.8" evidence="5 9"/>
<evidence type="ECO:0000256" key="3">
    <source>
        <dbReference type="ARBA" id="ARBA00004892"/>
    </source>
</evidence>
<dbReference type="Proteomes" id="UP000198964">
    <property type="component" value="Unassembled WGS sequence"/>
</dbReference>
<dbReference type="Gene3D" id="3.20.20.150">
    <property type="entry name" value="Divalent-metal-dependent TIM barrel enzymes"/>
    <property type="match status" value="1"/>
</dbReference>
<evidence type="ECO:0000256" key="1">
    <source>
        <dbReference type="ARBA" id="ARBA00001794"/>
    </source>
</evidence>
<keyword evidence="7 9" id="KW-0464">Manganese</keyword>
<reference evidence="10 11" key="1">
    <citation type="submission" date="2016-10" db="EMBL/GenBank/DDBJ databases">
        <authorList>
            <person name="de Groot N.N."/>
        </authorList>
    </citation>
    <scope>NUCLEOTIDE SEQUENCE [LARGE SCALE GENOMIC DNA]</scope>
    <source>
        <strain evidence="10 11">CGMCC 1.9156</strain>
    </source>
</reference>
<evidence type="ECO:0000256" key="4">
    <source>
        <dbReference type="ARBA" id="ARBA00007389"/>
    </source>
</evidence>
<evidence type="ECO:0000256" key="7">
    <source>
        <dbReference type="ARBA" id="ARBA00023211"/>
    </source>
</evidence>
<dbReference type="NCBIfam" id="TIGR00695">
    <property type="entry name" value="uxuA"/>
    <property type="match status" value="1"/>
</dbReference>
<evidence type="ECO:0000256" key="2">
    <source>
        <dbReference type="ARBA" id="ARBA00002713"/>
    </source>
</evidence>
<dbReference type="PANTHER" id="PTHR30387:SF2">
    <property type="entry name" value="MANNONATE DEHYDRATASE"/>
    <property type="match status" value="1"/>
</dbReference>
<evidence type="ECO:0000256" key="9">
    <source>
        <dbReference type="HAMAP-Rule" id="MF_00106"/>
    </source>
</evidence>
<dbReference type="GO" id="GO:0030145">
    <property type="term" value="F:manganese ion binding"/>
    <property type="evidence" value="ECO:0007669"/>
    <property type="project" value="TreeGrafter"/>
</dbReference>
<keyword evidence="11" id="KW-1185">Reference proteome</keyword>
<evidence type="ECO:0000256" key="6">
    <source>
        <dbReference type="ARBA" id="ARBA00023004"/>
    </source>
</evidence>
<dbReference type="SUPFAM" id="SSF51658">
    <property type="entry name" value="Xylose isomerase-like"/>
    <property type="match status" value="1"/>
</dbReference>
<comment type="catalytic activity">
    <reaction evidence="1 9">
        <text>D-mannonate = 2-dehydro-3-deoxy-D-gluconate + H2O</text>
        <dbReference type="Rhea" id="RHEA:20097"/>
        <dbReference type="ChEBI" id="CHEBI:15377"/>
        <dbReference type="ChEBI" id="CHEBI:17767"/>
        <dbReference type="ChEBI" id="CHEBI:57990"/>
        <dbReference type="EC" id="4.2.1.8"/>
    </reaction>
</comment>
<dbReference type="UniPathway" id="UPA00246"/>
<comment type="function">
    <text evidence="2 9">Catalyzes the dehydration of D-mannonate.</text>
</comment>
<dbReference type="GO" id="GO:0042840">
    <property type="term" value="P:D-glucuronate catabolic process"/>
    <property type="evidence" value="ECO:0007669"/>
    <property type="project" value="TreeGrafter"/>
</dbReference>
<comment type="cofactor">
    <cofactor evidence="9">
        <name>Fe(2+)</name>
        <dbReference type="ChEBI" id="CHEBI:29033"/>
    </cofactor>
    <cofactor evidence="9">
        <name>Mn(2+)</name>
        <dbReference type="ChEBI" id="CHEBI:29035"/>
    </cofactor>
</comment>
<evidence type="ECO:0000313" key="10">
    <source>
        <dbReference type="EMBL" id="SFF21084.1"/>
    </source>
</evidence>
<accession>A0A1I2GT31</accession>
<dbReference type="EMBL" id="FONW01000003">
    <property type="protein sequence ID" value="SFF21084.1"/>
    <property type="molecule type" value="Genomic_DNA"/>
</dbReference>
<evidence type="ECO:0000256" key="5">
    <source>
        <dbReference type="ARBA" id="ARBA00012927"/>
    </source>
</evidence>
<dbReference type="AlphaFoldDB" id="A0A1I2GT31"/>
<sequence length="406" mass="45995">MLEKTWRWFGENDPISLREIRQIGVEGIVTALHHIPNGEVWSCEEILKVKKNIEQHGMRWSVVESLPVHEQIKWGGPLRDGLIENYRQSLLNLGQCGVDTVCYNFMPVIDWIRTDLNHQLENGGESLFFDFVDFIVFDRFILDRAAAEASYPPELVEQAHIRVQQMTDADKDRLIDTIIVKTQGFIDGISADNPQQAVKLFKELLKQYEGIDENKLRINLKYFLDAIIPTAEQTGIKLCIHPDDPPMKVLGLPRIVSSLSDIQWILNAVDHPANGLTFCAGSLSAGAHNELTSIIETVANRVYFVHLRSTERCEDGNFYEAEHLKGSVDMPAIMKTLLQEQNRRKSTGLTSWRIPMRVDHGHKLLTDFDGAYNPGYPLIGRLKGLAEIDGLQHGIAAMLNYAERSV</sequence>
<protein>
    <recommendedName>
        <fullName evidence="5 9">Mannonate dehydratase</fullName>
        <ecNumber evidence="5 9">4.2.1.8</ecNumber>
    </recommendedName>
    <alternativeName>
        <fullName evidence="9">D-mannonate hydro-lyase</fullName>
    </alternativeName>
</protein>
<comment type="similarity">
    <text evidence="4 9">Belongs to the mannonate dehydratase family.</text>
</comment>
<dbReference type="InterPro" id="IPR036237">
    <property type="entry name" value="Xyl_isomerase-like_sf"/>
</dbReference>
<comment type="pathway">
    <text evidence="3 9">Carbohydrate metabolism; pentose and glucuronate interconversion.</text>
</comment>
<proteinExistence type="inferred from homology"/>
<dbReference type="RefSeq" id="WP_244525729.1">
    <property type="nucleotide sequence ID" value="NZ_FONW01000003.1"/>
</dbReference>
<dbReference type="HAMAP" id="MF_00106">
    <property type="entry name" value="UxuA"/>
    <property type="match status" value="1"/>
</dbReference>
<gene>
    <name evidence="9" type="primary">uxuA</name>
    <name evidence="10" type="ORF">SAMN05216283_103130</name>
</gene>
<evidence type="ECO:0000313" key="11">
    <source>
        <dbReference type="Proteomes" id="UP000198964"/>
    </source>
</evidence>
<keyword evidence="8 9" id="KW-0456">Lyase</keyword>
<dbReference type="InterPro" id="IPR004628">
    <property type="entry name" value="Man_deHydtase"/>
</dbReference>
<evidence type="ECO:0000256" key="8">
    <source>
        <dbReference type="ARBA" id="ARBA00023239"/>
    </source>
</evidence>
<dbReference type="PANTHER" id="PTHR30387">
    <property type="entry name" value="MANNONATE DEHYDRATASE"/>
    <property type="match status" value="1"/>
</dbReference>